<dbReference type="RefSeq" id="WP_089210837.1">
    <property type="nucleotide sequence ID" value="NZ_FZOD01000039.1"/>
</dbReference>
<reference evidence="1 2" key="1">
    <citation type="submission" date="2017-06" db="EMBL/GenBank/DDBJ databases">
        <authorList>
            <person name="Kim H.J."/>
            <person name="Triplett B.A."/>
        </authorList>
    </citation>
    <scope>NUCLEOTIDE SEQUENCE [LARGE SCALE GENOMIC DNA]</scope>
    <source>
        <strain evidence="1 2">CGMCC 4.2132</strain>
    </source>
</reference>
<dbReference type="OrthoDB" id="3542703at2"/>
<protein>
    <submittedName>
        <fullName evidence="1">Uncharacterized protein</fullName>
    </submittedName>
</protein>
<proteinExistence type="predicted"/>
<dbReference type="AlphaFoldDB" id="A0A239M9B0"/>
<keyword evidence="2" id="KW-1185">Reference proteome</keyword>
<sequence>MGMLTVDLDAKAEKALNELTSDGRSATEAVREALVIAQRLHRMELARIAAERLANDPADRAEAEAIMKDTEHLRAW</sequence>
<accession>A0A239M9B0</accession>
<dbReference type="Proteomes" id="UP000198282">
    <property type="component" value="Unassembled WGS sequence"/>
</dbReference>
<evidence type="ECO:0000313" key="1">
    <source>
        <dbReference type="EMBL" id="SNT39336.1"/>
    </source>
</evidence>
<dbReference type="EMBL" id="FZOD01000039">
    <property type="protein sequence ID" value="SNT39336.1"/>
    <property type="molecule type" value="Genomic_DNA"/>
</dbReference>
<gene>
    <name evidence="1" type="ORF">SAMN05216276_103919</name>
</gene>
<evidence type="ECO:0000313" key="2">
    <source>
        <dbReference type="Proteomes" id="UP000198282"/>
    </source>
</evidence>
<name>A0A239M9B0_9ACTN</name>
<organism evidence="1 2">
    <name type="scientific">Streptosporangium subroseum</name>
    <dbReference type="NCBI Taxonomy" id="106412"/>
    <lineage>
        <taxon>Bacteria</taxon>
        <taxon>Bacillati</taxon>
        <taxon>Actinomycetota</taxon>
        <taxon>Actinomycetes</taxon>
        <taxon>Streptosporangiales</taxon>
        <taxon>Streptosporangiaceae</taxon>
        <taxon>Streptosporangium</taxon>
    </lineage>
</organism>